<keyword evidence="1" id="KW-0812">Transmembrane</keyword>
<evidence type="ECO:0000313" key="2">
    <source>
        <dbReference type="EMBL" id="RXZ46162.1"/>
    </source>
</evidence>
<dbReference type="EMBL" id="SDPL01000227">
    <property type="protein sequence ID" value="RXZ46162.1"/>
    <property type="molecule type" value="Genomic_DNA"/>
</dbReference>
<evidence type="ECO:0008006" key="4">
    <source>
        <dbReference type="Google" id="ProtNLM"/>
    </source>
</evidence>
<name>A0A4Q2JF29_9MICO</name>
<dbReference type="OrthoDB" id="5116324at2"/>
<dbReference type="RefSeq" id="WP_129235081.1">
    <property type="nucleotide sequence ID" value="NZ_JBHXVJ010000009.1"/>
</dbReference>
<proteinExistence type="predicted"/>
<gene>
    <name evidence="2" type="ORF">ESO86_11365</name>
</gene>
<comment type="caution">
    <text evidence="2">The sequence shown here is derived from an EMBL/GenBank/DDBJ whole genome shotgun (WGS) entry which is preliminary data.</text>
</comment>
<keyword evidence="3" id="KW-1185">Reference proteome</keyword>
<feature type="transmembrane region" description="Helical" evidence="1">
    <location>
        <begin position="12"/>
        <end position="33"/>
    </location>
</feature>
<keyword evidence="1" id="KW-1133">Transmembrane helix</keyword>
<accession>A0A4Q2JF29</accession>
<evidence type="ECO:0000256" key="1">
    <source>
        <dbReference type="SAM" id="Phobius"/>
    </source>
</evidence>
<keyword evidence="1" id="KW-0472">Membrane</keyword>
<dbReference type="AlphaFoldDB" id="A0A4Q2JF29"/>
<dbReference type="Proteomes" id="UP000292881">
    <property type="component" value="Unassembled WGS sequence"/>
</dbReference>
<feature type="transmembrane region" description="Helical" evidence="1">
    <location>
        <begin position="39"/>
        <end position="62"/>
    </location>
</feature>
<reference evidence="2 3" key="1">
    <citation type="submission" date="2019-01" db="EMBL/GenBank/DDBJ databases">
        <authorList>
            <person name="Li J."/>
        </authorList>
    </citation>
    <scope>NUCLEOTIDE SEQUENCE [LARGE SCALE GENOMIC DNA]</scope>
    <source>
        <strain evidence="2 3">CGMCC 4.7180</strain>
    </source>
</reference>
<protein>
    <recommendedName>
        <fullName evidence="4">PH domain-containing protein</fullName>
    </recommendedName>
</protein>
<sequence>MLTLRPRRSLTRAVGLPVIALLVPVLLTVAWLVSPLGSAAVGLTAAVVVVLAALGVAAYIGYQRTEVVVSPHGIVERGFLGRIHSVARRDMAGVLRLETYQGDTLETVRQLFVVDATGACLFRMRGTFWDDRSLDAIAEVLDLEEIVRTEPVTLAELRASDPCLLYWFEGRGLRA</sequence>
<evidence type="ECO:0000313" key="3">
    <source>
        <dbReference type="Proteomes" id="UP000292881"/>
    </source>
</evidence>
<organism evidence="2 3">
    <name type="scientific">Agromyces binzhouensis</name>
    <dbReference type="NCBI Taxonomy" id="1817495"/>
    <lineage>
        <taxon>Bacteria</taxon>
        <taxon>Bacillati</taxon>
        <taxon>Actinomycetota</taxon>
        <taxon>Actinomycetes</taxon>
        <taxon>Micrococcales</taxon>
        <taxon>Microbacteriaceae</taxon>
        <taxon>Agromyces</taxon>
    </lineage>
</organism>